<feature type="binding site" evidence="6">
    <location>
        <position position="179"/>
    </location>
    <ligand>
        <name>Zn(2+)</name>
        <dbReference type="ChEBI" id="CHEBI:29105"/>
    </ligand>
</feature>
<dbReference type="GO" id="GO:0005739">
    <property type="term" value="C:mitochondrion"/>
    <property type="evidence" value="ECO:0007669"/>
    <property type="project" value="UniProtKB-SubCell"/>
</dbReference>
<feature type="active site" description="Proton acceptor" evidence="6">
    <location>
        <position position="171"/>
    </location>
</feature>
<dbReference type="OrthoDB" id="424302at2759"/>
<feature type="binding site" evidence="6">
    <location>
        <position position="182"/>
    </location>
    <ligand>
        <name>Zn(2+)</name>
        <dbReference type="ChEBI" id="CHEBI:29105"/>
    </ligand>
</feature>
<evidence type="ECO:0000256" key="6">
    <source>
        <dbReference type="PROSITE-ProRule" id="PRU00236"/>
    </source>
</evidence>
<dbReference type="InterPro" id="IPR029035">
    <property type="entry name" value="DHS-like_NAD/FAD-binding_dom"/>
</dbReference>
<name>A0A9P7GC52_9AGAR</name>
<dbReference type="GO" id="GO:0005634">
    <property type="term" value="C:nucleus"/>
    <property type="evidence" value="ECO:0007669"/>
    <property type="project" value="TreeGrafter"/>
</dbReference>
<keyword evidence="6" id="KW-0862">Zinc</keyword>
<feature type="region of interest" description="Disordered" evidence="7">
    <location>
        <begin position="140"/>
        <end position="163"/>
    </location>
</feature>
<dbReference type="Proteomes" id="UP000775547">
    <property type="component" value="Unassembled WGS sequence"/>
</dbReference>
<reference evidence="9" key="2">
    <citation type="submission" date="2021-10" db="EMBL/GenBank/DDBJ databases">
        <title>Phylogenomics reveals ancestral predisposition of the termite-cultivated fungus Termitomyces towards a domesticated lifestyle.</title>
        <authorList>
            <person name="Auxier B."/>
            <person name="Grum-Grzhimaylo A."/>
            <person name="Cardenas M.E."/>
            <person name="Lodge J.D."/>
            <person name="Laessoe T."/>
            <person name="Pedersen O."/>
            <person name="Smith M.E."/>
            <person name="Kuyper T.W."/>
            <person name="Franco-Molano E.A."/>
            <person name="Baroni T.J."/>
            <person name="Aanen D.K."/>
        </authorList>
    </citation>
    <scope>NUCLEOTIDE SEQUENCE</scope>
    <source>
        <strain evidence="9">AP01</strain>
        <tissue evidence="9">Mycelium</tissue>
    </source>
</reference>
<feature type="domain" description="Deacetylase sirtuin-type" evidence="8">
    <location>
        <begin position="4"/>
        <end position="251"/>
    </location>
</feature>
<dbReference type="PANTHER" id="PTHR11085:SF10">
    <property type="entry name" value="NAD-DEPENDENT PROTEIN DEACYLASE SIRTUIN-5, MITOCHONDRIAL-RELATED"/>
    <property type="match status" value="1"/>
</dbReference>
<evidence type="ECO:0000256" key="3">
    <source>
        <dbReference type="ARBA" id="ARBA00022679"/>
    </source>
</evidence>
<evidence type="ECO:0000313" key="10">
    <source>
        <dbReference type="Proteomes" id="UP000775547"/>
    </source>
</evidence>
<reference evidence="9" key="1">
    <citation type="submission" date="2020-07" db="EMBL/GenBank/DDBJ databases">
        <authorList>
            <person name="Nieuwenhuis M."/>
            <person name="Van De Peppel L.J.J."/>
        </authorList>
    </citation>
    <scope>NUCLEOTIDE SEQUENCE</scope>
    <source>
        <strain evidence="9">AP01</strain>
        <tissue evidence="9">Mycelium</tissue>
    </source>
</reference>
<protein>
    <recommendedName>
        <fullName evidence="8">Deacetylase sirtuin-type domain-containing protein</fullName>
    </recommendedName>
</protein>
<keyword evidence="4" id="KW-0520">NAD</keyword>
<dbReference type="GO" id="GO:0070403">
    <property type="term" value="F:NAD+ binding"/>
    <property type="evidence" value="ECO:0007669"/>
    <property type="project" value="InterPro"/>
</dbReference>
<evidence type="ECO:0000259" key="8">
    <source>
        <dbReference type="PROSITE" id="PS50305"/>
    </source>
</evidence>
<organism evidence="9 10">
    <name type="scientific">Asterophora parasitica</name>
    <dbReference type="NCBI Taxonomy" id="117018"/>
    <lineage>
        <taxon>Eukaryota</taxon>
        <taxon>Fungi</taxon>
        <taxon>Dikarya</taxon>
        <taxon>Basidiomycota</taxon>
        <taxon>Agaricomycotina</taxon>
        <taxon>Agaricomycetes</taxon>
        <taxon>Agaricomycetidae</taxon>
        <taxon>Agaricales</taxon>
        <taxon>Tricholomatineae</taxon>
        <taxon>Lyophyllaceae</taxon>
        <taxon>Asterophora</taxon>
    </lineage>
</organism>
<keyword evidence="5" id="KW-0496">Mitochondrion</keyword>
<sequence>MSSSDAVASSSDEFQETLRSAKSIIILSGAGLSAASGSQSAQALRSIPTYRTEDNSLWNNANPLDYAVPEAFKKDPIAVWKFYHRRRGEYVLAKPNNAHRALGALAHPPTLARIAPNHASPRVLHVTQNVDALALRVLESLPPPDAPRQAGEDDGEDEPLPPAKDTLIEMHGDIFVTRCTVCQHVQRSYAPTLASALADLEAKASTGTSSAEDGAHEPEITVAQLPKCGGNAWAGSNRYGRCGGLLRPEVV</sequence>
<proteinExistence type="inferred from homology"/>
<dbReference type="Gene3D" id="3.40.50.1220">
    <property type="entry name" value="TPP-binding domain"/>
    <property type="match status" value="1"/>
</dbReference>
<evidence type="ECO:0000256" key="2">
    <source>
        <dbReference type="ARBA" id="ARBA00006924"/>
    </source>
</evidence>
<evidence type="ECO:0000256" key="5">
    <source>
        <dbReference type="ARBA" id="ARBA00023128"/>
    </source>
</evidence>
<keyword evidence="6" id="KW-0479">Metal-binding</keyword>
<evidence type="ECO:0000313" key="9">
    <source>
        <dbReference type="EMBL" id="KAG5644512.1"/>
    </source>
</evidence>
<accession>A0A9P7GC52</accession>
<feature type="binding site" evidence="6">
    <location>
        <position position="242"/>
    </location>
    <ligand>
        <name>Zn(2+)</name>
        <dbReference type="ChEBI" id="CHEBI:29105"/>
    </ligand>
</feature>
<dbReference type="SUPFAM" id="SSF52467">
    <property type="entry name" value="DHS-like NAD/FAD-binding domain"/>
    <property type="match status" value="1"/>
</dbReference>
<gene>
    <name evidence="9" type="ORF">DXG03_008254</name>
</gene>
<dbReference type="InterPro" id="IPR003000">
    <property type="entry name" value="Sirtuin"/>
</dbReference>
<feature type="binding site" evidence="6">
    <location>
        <position position="228"/>
    </location>
    <ligand>
        <name>Zn(2+)</name>
        <dbReference type="ChEBI" id="CHEBI:29105"/>
    </ligand>
</feature>
<dbReference type="GO" id="GO:0046872">
    <property type="term" value="F:metal ion binding"/>
    <property type="evidence" value="ECO:0007669"/>
    <property type="project" value="UniProtKB-KW"/>
</dbReference>
<evidence type="ECO:0000256" key="7">
    <source>
        <dbReference type="SAM" id="MobiDB-lite"/>
    </source>
</evidence>
<keyword evidence="3" id="KW-0808">Transferase</keyword>
<dbReference type="Pfam" id="PF02146">
    <property type="entry name" value="SIR2"/>
    <property type="match status" value="1"/>
</dbReference>
<evidence type="ECO:0000256" key="1">
    <source>
        <dbReference type="ARBA" id="ARBA00004173"/>
    </source>
</evidence>
<dbReference type="GO" id="GO:0017136">
    <property type="term" value="F:histone deacetylase activity, NAD-dependent"/>
    <property type="evidence" value="ECO:0007669"/>
    <property type="project" value="TreeGrafter"/>
</dbReference>
<dbReference type="InterPro" id="IPR050134">
    <property type="entry name" value="NAD-dep_sirtuin_deacylases"/>
</dbReference>
<dbReference type="AlphaFoldDB" id="A0A9P7GC52"/>
<evidence type="ECO:0000256" key="4">
    <source>
        <dbReference type="ARBA" id="ARBA00023027"/>
    </source>
</evidence>
<dbReference type="EMBL" id="JABCKV010000067">
    <property type="protein sequence ID" value="KAG5644512.1"/>
    <property type="molecule type" value="Genomic_DNA"/>
</dbReference>
<comment type="caution">
    <text evidence="9">The sequence shown here is derived from an EMBL/GenBank/DDBJ whole genome shotgun (WGS) entry which is preliminary data.</text>
</comment>
<comment type="similarity">
    <text evidence="2">Belongs to the sirtuin family. Class I subfamily.</text>
</comment>
<dbReference type="InterPro" id="IPR026590">
    <property type="entry name" value="Ssirtuin_cat_dom"/>
</dbReference>
<keyword evidence="10" id="KW-1185">Reference proteome</keyword>
<dbReference type="PANTHER" id="PTHR11085">
    <property type="entry name" value="NAD-DEPENDENT PROTEIN DEACYLASE SIRTUIN-5, MITOCHONDRIAL-RELATED"/>
    <property type="match status" value="1"/>
</dbReference>
<comment type="subcellular location">
    <subcellularLocation>
        <location evidence="1">Mitochondrion</location>
    </subcellularLocation>
</comment>
<dbReference type="PROSITE" id="PS50305">
    <property type="entry name" value="SIRTUIN"/>
    <property type="match status" value="1"/>
</dbReference>